<organism evidence="2 3">
    <name type="scientific">Francisella opportunistica</name>
    <dbReference type="NCBI Taxonomy" id="2016517"/>
    <lineage>
        <taxon>Bacteria</taxon>
        <taxon>Pseudomonadati</taxon>
        <taxon>Pseudomonadota</taxon>
        <taxon>Gammaproteobacteria</taxon>
        <taxon>Thiotrichales</taxon>
        <taxon>Francisellaceae</taxon>
        <taxon>Francisella</taxon>
    </lineage>
</organism>
<keyword evidence="1" id="KW-1133">Transmembrane helix</keyword>
<sequence>MQRYLNGGYNLQRTLLIVTHIWLKLFSYLLYKLVFEIIYFLLQIYYKYFYLLFLSNYLFLFRYFLQFLDI</sequence>
<gene>
    <name evidence="2" type="ORF">CGC43_08565</name>
</gene>
<keyword evidence="3" id="KW-1185">Reference proteome</keyword>
<protein>
    <submittedName>
        <fullName evidence="2">Uncharacterized protein</fullName>
    </submittedName>
</protein>
<accession>A0A345JTH1</accession>
<dbReference type="EMBL" id="CP022375">
    <property type="protein sequence ID" value="AXH30617.1"/>
    <property type="molecule type" value="Genomic_DNA"/>
</dbReference>
<evidence type="ECO:0000313" key="2">
    <source>
        <dbReference type="EMBL" id="AXH30617.1"/>
    </source>
</evidence>
<dbReference type="AlphaFoldDB" id="A0A345JTH1"/>
<name>A0A345JTH1_9GAMM</name>
<keyword evidence="1" id="KW-0472">Membrane</keyword>
<keyword evidence="1" id="KW-0812">Transmembrane</keyword>
<feature type="transmembrane region" description="Helical" evidence="1">
    <location>
        <begin position="48"/>
        <end position="65"/>
    </location>
</feature>
<feature type="transmembrane region" description="Helical" evidence="1">
    <location>
        <begin position="21"/>
        <end position="42"/>
    </location>
</feature>
<evidence type="ECO:0000256" key="1">
    <source>
        <dbReference type="SAM" id="Phobius"/>
    </source>
</evidence>
<proteinExistence type="predicted"/>
<dbReference type="Proteomes" id="UP000253862">
    <property type="component" value="Chromosome"/>
</dbReference>
<evidence type="ECO:0000313" key="3">
    <source>
        <dbReference type="Proteomes" id="UP000253862"/>
    </source>
</evidence>
<reference evidence="2 3" key="1">
    <citation type="submission" date="2017-07" db="EMBL/GenBank/DDBJ databases">
        <title>Complete genome sequences and comparative analysis of the novel pathogen Francisella opportunistica.</title>
        <authorList>
            <person name="Dietrich E.A."/>
            <person name="Kingry L.C."/>
            <person name="Petersen J.M."/>
        </authorList>
    </citation>
    <scope>NUCLEOTIDE SEQUENCE [LARGE SCALE GENOMIC DNA]</scope>
    <source>
        <strain evidence="2 3">14-2155</strain>
    </source>
</reference>